<dbReference type="KEGG" id="anf:AQPE_2820"/>
<dbReference type="RefSeq" id="WP_318346973.1">
    <property type="nucleotide sequence ID" value="NZ_AP018694.1"/>
</dbReference>
<dbReference type="EMBL" id="AP018694">
    <property type="protein sequence ID" value="BBE18657.1"/>
    <property type="molecule type" value="Genomic_DNA"/>
</dbReference>
<accession>A0A5K7SB41</accession>
<keyword evidence="3" id="KW-1185">Reference proteome</keyword>
<reference evidence="2" key="1">
    <citation type="journal article" date="2020" name="Int. J. Syst. Evol. Microbiol.">
        <title>Aquipluma nitroreducens gen. nov. sp. nov., a novel facultatively anaerobic bacterium isolated from a freshwater lake.</title>
        <authorList>
            <person name="Watanabe M."/>
            <person name="Kojima H."/>
            <person name="Fukui M."/>
        </authorList>
    </citation>
    <scope>NUCLEOTIDE SEQUENCE</scope>
    <source>
        <strain evidence="2">MeG22</strain>
    </source>
</reference>
<keyword evidence="1" id="KW-0732">Signal</keyword>
<feature type="signal peptide" evidence="1">
    <location>
        <begin position="1"/>
        <end position="19"/>
    </location>
</feature>
<evidence type="ECO:0000256" key="1">
    <source>
        <dbReference type="SAM" id="SignalP"/>
    </source>
</evidence>
<sequence>MKRLLTSVVVILMTLSLNAQNNPPQLYLLFEFMQVKGENGSDYQQVEEFWSGIHKQRVPTNQYSDGIFGR</sequence>
<proteinExistence type="predicted"/>
<dbReference type="Proteomes" id="UP001193389">
    <property type="component" value="Chromosome"/>
</dbReference>
<organism evidence="2 3">
    <name type="scientific">Aquipluma nitroreducens</name>
    <dbReference type="NCBI Taxonomy" id="2010828"/>
    <lineage>
        <taxon>Bacteria</taxon>
        <taxon>Pseudomonadati</taxon>
        <taxon>Bacteroidota</taxon>
        <taxon>Bacteroidia</taxon>
        <taxon>Marinilabiliales</taxon>
        <taxon>Prolixibacteraceae</taxon>
        <taxon>Aquipluma</taxon>
    </lineage>
</organism>
<evidence type="ECO:0000313" key="3">
    <source>
        <dbReference type="Proteomes" id="UP001193389"/>
    </source>
</evidence>
<feature type="chain" id="PRO_5024301792" evidence="1">
    <location>
        <begin position="20"/>
        <end position="70"/>
    </location>
</feature>
<dbReference type="AlphaFoldDB" id="A0A5K7SB41"/>
<gene>
    <name evidence="2" type="ORF">AQPE_2820</name>
</gene>
<evidence type="ECO:0000313" key="2">
    <source>
        <dbReference type="EMBL" id="BBE18657.1"/>
    </source>
</evidence>
<protein>
    <submittedName>
        <fullName evidence="2">Uncharacterized protein</fullName>
    </submittedName>
</protein>
<name>A0A5K7SB41_9BACT</name>